<proteinExistence type="predicted"/>
<dbReference type="GO" id="GO:0003677">
    <property type="term" value="F:DNA binding"/>
    <property type="evidence" value="ECO:0007669"/>
    <property type="project" value="InterPro"/>
</dbReference>
<dbReference type="PANTHER" id="PTHR30545:SF3">
    <property type="entry name" value="SUGAR FERMENTATION STIMULATION PROTEIN C-TERMINAL DOMAIN-CONTAINING PROTEIN"/>
    <property type="match status" value="1"/>
</dbReference>
<dbReference type="InterPro" id="IPR005224">
    <property type="entry name" value="SfsA"/>
</dbReference>
<feature type="domain" description="Sugar fermentation stimulation protein C-terminal" evidence="1">
    <location>
        <begin position="189"/>
        <end position="255"/>
    </location>
</feature>
<dbReference type="PANTHER" id="PTHR30545">
    <property type="entry name" value="SUGAR FERMENTATION STIMULATION PROTEIN A"/>
    <property type="match status" value="1"/>
</dbReference>
<dbReference type="InterPro" id="IPR040452">
    <property type="entry name" value="SfsA_C"/>
</dbReference>
<accession>A0A6C0IAK6</accession>
<dbReference type="Pfam" id="PF03749">
    <property type="entry name" value="SfsA"/>
    <property type="match status" value="1"/>
</dbReference>
<evidence type="ECO:0000259" key="1">
    <source>
        <dbReference type="Pfam" id="PF03749"/>
    </source>
</evidence>
<name>A0A6C0IAK6_9ZZZZ</name>
<sequence length="267" mass="29827">MDPLYSLPKALIKATVIARPSKKIKSPYLADINIDGKEYLCHSGALGCSGHIGPGATVWVLEKTPSASTTTKSTHEIYLIEEAGTLIGCHPLVANKMAQQYLKTHLSMKDVCAEKKINDCRFDFTAKCDEKPTIIEVKTVPIADYYDGTTKETQEYFKANPGTKSNEKIAIFPYCTVAGKRSVSKEPLSERALKHVHSLTQLVTTYKCMLLFIVQRNDVSKFCITKLDLQYKEACAKALAAGVIIKAISVRWDNQHVYYEKELDIVW</sequence>
<reference evidence="2" key="1">
    <citation type="journal article" date="2020" name="Nature">
        <title>Giant virus diversity and host interactions through global metagenomics.</title>
        <authorList>
            <person name="Schulz F."/>
            <person name="Roux S."/>
            <person name="Paez-Espino D."/>
            <person name="Jungbluth S."/>
            <person name="Walsh D.A."/>
            <person name="Denef V.J."/>
            <person name="McMahon K.D."/>
            <person name="Konstantinidis K.T."/>
            <person name="Eloe-Fadrosh E.A."/>
            <person name="Kyrpides N.C."/>
            <person name="Woyke T."/>
        </authorList>
    </citation>
    <scope>NUCLEOTIDE SEQUENCE</scope>
    <source>
        <strain evidence="2">GVMAG-M-3300023184-62</strain>
    </source>
</reference>
<evidence type="ECO:0000313" key="2">
    <source>
        <dbReference type="EMBL" id="QHT90068.1"/>
    </source>
</evidence>
<organism evidence="2">
    <name type="scientific">viral metagenome</name>
    <dbReference type="NCBI Taxonomy" id="1070528"/>
    <lineage>
        <taxon>unclassified sequences</taxon>
        <taxon>metagenomes</taxon>
        <taxon>organismal metagenomes</taxon>
    </lineage>
</organism>
<dbReference type="AlphaFoldDB" id="A0A6C0IAK6"/>
<dbReference type="Gene3D" id="3.40.1350.60">
    <property type="match status" value="1"/>
</dbReference>
<dbReference type="EMBL" id="MN740152">
    <property type="protein sequence ID" value="QHT90068.1"/>
    <property type="molecule type" value="Genomic_DNA"/>
</dbReference>
<protein>
    <recommendedName>
        <fullName evidence="1">Sugar fermentation stimulation protein C-terminal domain-containing protein</fullName>
    </recommendedName>
</protein>